<dbReference type="InterPro" id="IPR000157">
    <property type="entry name" value="TIR_dom"/>
</dbReference>
<dbReference type="InterPro" id="IPR027417">
    <property type="entry name" value="P-loop_NTPase"/>
</dbReference>
<dbReference type="PANTHER" id="PTHR11017">
    <property type="entry name" value="LEUCINE-RICH REPEAT-CONTAINING PROTEIN"/>
    <property type="match status" value="1"/>
</dbReference>
<dbReference type="Pfam" id="PF00560">
    <property type="entry name" value="LRR_1"/>
    <property type="match status" value="1"/>
</dbReference>
<accession>A0A5S9Y419</accession>
<evidence type="ECO:0000259" key="8">
    <source>
        <dbReference type="PROSITE" id="PS50104"/>
    </source>
</evidence>
<evidence type="ECO:0000256" key="5">
    <source>
        <dbReference type="ARBA" id="ARBA00022821"/>
    </source>
</evidence>
<dbReference type="SMART" id="SM00255">
    <property type="entry name" value="TIR"/>
    <property type="match status" value="1"/>
</dbReference>
<dbReference type="InterPro" id="IPR002182">
    <property type="entry name" value="NB-ARC"/>
</dbReference>
<evidence type="ECO:0000256" key="7">
    <source>
        <dbReference type="ARBA" id="ARBA00047304"/>
    </source>
</evidence>
<dbReference type="InterPro" id="IPR035897">
    <property type="entry name" value="Toll_tir_struct_dom_sf"/>
</dbReference>
<dbReference type="OrthoDB" id="1055352at2759"/>
<dbReference type="PRINTS" id="PR00364">
    <property type="entry name" value="DISEASERSIST"/>
</dbReference>
<proteinExistence type="predicted"/>
<feature type="domain" description="TIR" evidence="8">
    <location>
        <begin position="69"/>
        <end position="233"/>
    </location>
</feature>
<dbReference type="InterPro" id="IPR036390">
    <property type="entry name" value="WH_DNA-bd_sf"/>
</dbReference>
<dbReference type="AlphaFoldDB" id="A0A5S9Y419"/>
<sequence length="1116" mass="125443">MPLIILCGNRQRGSIFYSQSLSSSRDEQPSAIGFFTLFRKLRFRHDNKEKKSSSLSPSSVPPSSLSCIWTHQVFPSFRGEDVRRDFLSHIQMEFQRMGITPFIDNEIKRGESIGPELIRAIRGSKIAIILLSRNYASSKWCLDELVEIMKCREELGQTVMAIFHKVDPSDVKKLTRDFGKVFRKTCAGKSKDDIGRWRQALAEVATIAGYHSSNWDNEAAMIKKIATDISNILINSTPSRDFDGLIGMRAHLEKMEPLLCLESDEVRMIGIWGPPGIGKTTIARVIYNQLSNSFQLSVVMENIKANYTRPSSDDYTAKLQLQQKFMSQITNQKEMEIPHLGVAQERLKDKKVLVILDGVDKSVQLDAIAKEISWFGPGSRIIITTQDHKIFRAHGINHIYQVGFTSTEEALQIFCIYAFGQKSPKDGFEGLAWKVTNLAGELPLGLRVLGSYFRGMSKQEWTKSLPRLYTSLDADIQSILKFSYDALDEEDKDLFLYIACSYNLREVEKVEEHLKQKFVEVRQRLNVLAEKSLISLKWGKCIEMHSLLEKLGREIVRKQSIREPGQRQFLVSGREICDVLTGDAAGSKSVIGIDLNYIVEEELDISDKAFKRMSNLQFLRFVGGLEKLQLSRGLRYLSPKLQLLDWRHFQMTCFPSIVNVELLVELNMECSKLEMLWEGTKLLQNLKWMNLSYSVNLKELPDLSTATNLRKLLLRGCSSLVRLPSAIGYTNKLQILILGNCSSLIKLPSSIGNATNLERLDLDGCSSLLELPSIGNAINIQRLDLRSCLSLIKLPSSIGNAINLQSLDLGGCLNLLELPSSIGNATNLQKLYLPNCSSLIKLPSTIGNAINLQDLDLRNCSSLIKLPSSIGNAINLQRLDLGGCSNLLELPFSIGNAINLQRLDLGGCSNLLELPSSIGNAINLHKLYLPNCSSLIKLPSTIGNATNLEELDIRNCSCLMELPLSIGNLQKLQRLRLGGCYKLEDLPTNINLESLDELDLTNCSMLKKFPNISTNIRVLMLSGTAIKEVPPLIRSWPRLDVLHMSYFENLKEFPHALDSITELYFSDTEIQEVPPWIKRFSRLELLVVEGCKKLVSLPQIPDSLCKIDADDCESLE</sequence>
<comment type="catalytic activity">
    <reaction evidence="7">
        <text>NAD(+) + H2O = ADP-D-ribose + nicotinamide + H(+)</text>
        <dbReference type="Rhea" id="RHEA:16301"/>
        <dbReference type="ChEBI" id="CHEBI:15377"/>
        <dbReference type="ChEBI" id="CHEBI:15378"/>
        <dbReference type="ChEBI" id="CHEBI:17154"/>
        <dbReference type="ChEBI" id="CHEBI:57540"/>
        <dbReference type="ChEBI" id="CHEBI:57967"/>
        <dbReference type="EC" id="3.2.2.6"/>
    </reaction>
    <physiologicalReaction direction="left-to-right" evidence="7">
        <dbReference type="Rhea" id="RHEA:16302"/>
    </physiologicalReaction>
</comment>
<evidence type="ECO:0000256" key="3">
    <source>
        <dbReference type="ARBA" id="ARBA00022737"/>
    </source>
</evidence>
<dbReference type="SUPFAM" id="SSF46785">
    <property type="entry name" value="Winged helix' DNA-binding domain"/>
    <property type="match status" value="1"/>
</dbReference>
<keyword evidence="3" id="KW-0677">Repeat</keyword>
<dbReference type="InterPro" id="IPR011713">
    <property type="entry name" value="Leu-rich_rpt_3"/>
</dbReference>
<dbReference type="Pfam" id="PF01582">
    <property type="entry name" value="TIR"/>
    <property type="match status" value="1"/>
</dbReference>
<dbReference type="Pfam" id="PF07725">
    <property type="entry name" value="LRR_3"/>
    <property type="match status" value="1"/>
</dbReference>
<dbReference type="EC" id="3.2.2.6" evidence="1"/>
<evidence type="ECO:0000313" key="9">
    <source>
        <dbReference type="EMBL" id="CAA0401966.1"/>
    </source>
</evidence>
<dbReference type="SUPFAM" id="SSF52540">
    <property type="entry name" value="P-loop containing nucleoside triphosphate hydrolases"/>
    <property type="match status" value="1"/>
</dbReference>
<dbReference type="FunFam" id="1.10.8.430:FF:000002">
    <property type="entry name" value="Disease resistance protein (TIR-NBS-LRR class)"/>
    <property type="match status" value="1"/>
</dbReference>
<dbReference type="Proteomes" id="UP000434276">
    <property type="component" value="Unassembled WGS sequence"/>
</dbReference>
<dbReference type="SUPFAM" id="SSF52058">
    <property type="entry name" value="L domain-like"/>
    <property type="match status" value="2"/>
</dbReference>
<dbReference type="ExpressionAtlas" id="A0A5S9Y419">
    <property type="expression patterns" value="baseline and differential"/>
</dbReference>
<dbReference type="PANTHER" id="PTHR11017:SF333">
    <property type="entry name" value="ADP-RIBOSYL CYCLASE_CYCLIC ADP-RIBOSE HYDROLASE-RELATED"/>
    <property type="match status" value="1"/>
</dbReference>
<dbReference type="PROSITE" id="PS50104">
    <property type="entry name" value="TIR"/>
    <property type="match status" value="1"/>
</dbReference>
<dbReference type="FunFam" id="3.80.10.10:FF:000845">
    <property type="entry name" value="Disease resistance protein (TIR-NBS-LRR class)"/>
    <property type="match status" value="1"/>
</dbReference>
<dbReference type="GO" id="GO:0043531">
    <property type="term" value="F:ADP binding"/>
    <property type="evidence" value="ECO:0007669"/>
    <property type="project" value="InterPro"/>
</dbReference>
<evidence type="ECO:0000256" key="4">
    <source>
        <dbReference type="ARBA" id="ARBA00022801"/>
    </source>
</evidence>
<dbReference type="InterPro" id="IPR042197">
    <property type="entry name" value="Apaf_helical"/>
</dbReference>
<dbReference type="SUPFAM" id="SSF52200">
    <property type="entry name" value="Toll/Interleukin receptor TIR domain"/>
    <property type="match status" value="1"/>
</dbReference>
<dbReference type="Gene3D" id="3.40.50.300">
    <property type="entry name" value="P-loop containing nucleotide triphosphate hydrolases"/>
    <property type="match status" value="1"/>
</dbReference>
<dbReference type="EMBL" id="CACSHJ010000096">
    <property type="protein sequence ID" value="CAA0401966.1"/>
    <property type="molecule type" value="Genomic_DNA"/>
</dbReference>
<evidence type="ECO:0000313" key="10">
    <source>
        <dbReference type="Proteomes" id="UP000434276"/>
    </source>
</evidence>
<dbReference type="InterPro" id="IPR001611">
    <property type="entry name" value="Leu-rich_rpt"/>
</dbReference>
<dbReference type="Pfam" id="PF23282">
    <property type="entry name" value="WHD_ROQ1"/>
    <property type="match status" value="1"/>
</dbReference>
<dbReference type="InterPro" id="IPR032675">
    <property type="entry name" value="LRR_dom_sf"/>
</dbReference>
<dbReference type="InterPro" id="IPR003593">
    <property type="entry name" value="AAA+_ATPase"/>
</dbReference>
<keyword evidence="6" id="KW-0520">NAD</keyword>
<dbReference type="GO" id="GO:0006952">
    <property type="term" value="P:defense response"/>
    <property type="evidence" value="ECO:0007669"/>
    <property type="project" value="UniProtKB-KW"/>
</dbReference>
<organism evidence="9 10">
    <name type="scientific">Arabidopsis thaliana</name>
    <name type="common">Mouse-ear cress</name>
    <dbReference type="NCBI Taxonomy" id="3702"/>
    <lineage>
        <taxon>Eukaryota</taxon>
        <taxon>Viridiplantae</taxon>
        <taxon>Streptophyta</taxon>
        <taxon>Embryophyta</taxon>
        <taxon>Tracheophyta</taxon>
        <taxon>Spermatophyta</taxon>
        <taxon>Magnoliopsida</taxon>
        <taxon>eudicotyledons</taxon>
        <taxon>Gunneridae</taxon>
        <taxon>Pentapetalae</taxon>
        <taxon>rosids</taxon>
        <taxon>malvids</taxon>
        <taxon>Brassicales</taxon>
        <taxon>Brassicaceae</taxon>
        <taxon>Camelineae</taxon>
        <taxon>Arabidopsis</taxon>
    </lineage>
</organism>
<keyword evidence="4" id="KW-0378">Hydrolase</keyword>
<dbReference type="Pfam" id="PF00931">
    <property type="entry name" value="NB-ARC"/>
    <property type="match status" value="1"/>
</dbReference>
<dbReference type="GO" id="GO:0061809">
    <property type="term" value="F:NAD+ nucleosidase activity, cyclic ADP-ribose generating"/>
    <property type="evidence" value="ECO:0007669"/>
    <property type="project" value="UniProtKB-EC"/>
</dbReference>
<dbReference type="Gene3D" id="1.10.8.430">
    <property type="entry name" value="Helical domain of apoptotic protease-activating factors"/>
    <property type="match status" value="1"/>
</dbReference>
<dbReference type="FunFam" id="3.40.50.300:FF:001002">
    <property type="entry name" value="Disease resistance protein (TIR-NBS-LRR class)"/>
    <property type="match status" value="1"/>
</dbReference>
<reference evidence="9 10" key="1">
    <citation type="submission" date="2019-12" db="EMBL/GenBank/DDBJ databases">
        <authorList>
            <person name="Jiao W.-B."/>
            <person name="Schneeberger K."/>
        </authorList>
    </citation>
    <scope>NUCLEOTIDE SEQUENCE [LARGE SCALE GENOMIC DNA]</scope>
    <source>
        <strain evidence="10">cv. C24</strain>
    </source>
</reference>
<protein>
    <recommendedName>
        <fullName evidence="1">ADP-ribosyl cyclase/cyclic ADP-ribose hydrolase</fullName>
        <ecNumber evidence="1">3.2.2.6</ecNumber>
    </recommendedName>
</protein>
<dbReference type="FunFam" id="3.40.50.10140:FF:000007">
    <property type="entry name" value="Disease resistance protein (TIR-NBS-LRR class)"/>
    <property type="match status" value="1"/>
</dbReference>
<name>A0A5S9Y419_ARATH</name>
<dbReference type="GO" id="GO:0007165">
    <property type="term" value="P:signal transduction"/>
    <property type="evidence" value="ECO:0007669"/>
    <property type="project" value="InterPro"/>
</dbReference>
<dbReference type="InterPro" id="IPR058192">
    <property type="entry name" value="WHD_ROQ1-like"/>
</dbReference>
<dbReference type="Gene3D" id="3.40.50.10140">
    <property type="entry name" value="Toll/interleukin-1 receptor homology (TIR) domain"/>
    <property type="match status" value="1"/>
</dbReference>
<gene>
    <name evidence="9" type="ORF">C24_LOCUS21810</name>
</gene>
<keyword evidence="2" id="KW-0433">Leucine-rich repeat</keyword>
<dbReference type="InterPro" id="IPR044974">
    <property type="entry name" value="Disease_R_plants"/>
</dbReference>
<evidence type="ECO:0000256" key="2">
    <source>
        <dbReference type="ARBA" id="ARBA00022614"/>
    </source>
</evidence>
<evidence type="ECO:0000256" key="1">
    <source>
        <dbReference type="ARBA" id="ARBA00011982"/>
    </source>
</evidence>
<dbReference type="SMART" id="SM00382">
    <property type="entry name" value="AAA"/>
    <property type="match status" value="1"/>
</dbReference>
<keyword evidence="5" id="KW-0611">Plant defense</keyword>
<dbReference type="Gene3D" id="3.80.10.10">
    <property type="entry name" value="Ribonuclease Inhibitor"/>
    <property type="match status" value="2"/>
</dbReference>
<evidence type="ECO:0000256" key="6">
    <source>
        <dbReference type="ARBA" id="ARBA00023027"/>
    </source>
</evidence>